<keyword evidence="8 10" id="KW-0239">DNA-directed DNA polymerase</keyword>
<evidence type="ECO:0000256" key="7">
    <source>
        <dbReference type="ARBA" id="ARBA00022705"/>
    </source>
</evidence>
<dbReference type="CDD" id="cd00140">
    <property type="entry name" value="beta_clamp"/>
    <property type="match status" value="1"/>
</dbReference>
<keyword evidence="6 10" id="KW-0548">Nucleotidyltransferase</keyword>
<dbReference type="GO" id="GO:0003677">
    <property type="term" value="F:DNA binding"/>
    <property type="evidence" value="ECO:0007669"/>
    <property type="project" value="UniProtKB-UniRule"/>
</dbReference>
<dbReference type="InterPro" id="IPR022634">
    <property type="entry name" value="DNA_polIII_beta_N"/>
</dbReference>
<dbReference type="PANTHER" id="PTHR30478:SF0">
    <property type="entry name" value="BETA SLIDING CLAMP"/>
    <property type="match status" value="1"/>
</dbReference>
<keyword evidence="7 10" id="KW-0235">DNA replication</keyword>
<dbReference type="Pfam" id="PF00712">
    <property type="entry name" value="DNA_pol3_beta"/>
    <property type="match status" value="1"/>
</dbReference>
<dbReference type="Gene3D" id="3.10.150.10">
    <property type="entry name" value="DNA Polymerase III, subunit A, domain 2"/>
    <property type="match status" value="1"/>
</dbReference>
<dbReference type="InterPro" id="IPR022635">
    <property type="entry name" value="DNA_polIII_beta_C"/>
</dbReference>
<evidence type="ECO:0000256" key="6">
    <source>
        <dbReference type="ARBA" id="ARBA00022695"/>
    </source>
</evidence>
<keyword evidence="15" id="KW-1185">Reference proteome</keyword>
<dbReference type="GO" id="GO:0009360">
    <property type="term" value="C:DNA polymerase III complex"/>
    <property type="evidence" value="ECO:0007669"/>
    <property type="project" value="InterPro"/>
</dbReference>
<dbReference type="Gene3D" id="3.70.10.10">
    <property type="match status" value="1"/>
</dbReference>
<dbReference type="Pfam" id="PF02767">
    <property type="entry name" value="DNA_pol3_beta_2"/>
    <property type="match status" value="1"/>
</dbReference>
<dbReference type="PANTHER" id="PTHR30478">
    <property type="entry name" value="DNA POLYMERASE III SUBUNIT BETA"/>
    <property type="match status" value="1"/>
</dbReference>
<dbReference type="InterPro" id="IPR022637">
    <property type="entry name" value="DNA_polIII_beta_cen"/>
</dbReference>
<name>A0A953HUM0_9BACT</name>
<feature type="domain" description="DNA polymerase III beta sliding clamp C-terminal" evidence="13">
    <location>
        <begin position="246"/>
        <end position="362"/>
    </location>
</feature>
<dbReference type="InterPro" id="IPR001001">
    <property type="entry name" value="DNA_polIII_beta"/>
</dbReference>
<dbReference type="NCBIfam" id="TIGR00663">
    <property type="entry name" value="dnan"/>
    <property type="match status" value="1"/>
</dbReference>
<protein>
    <recommendedName>
        <fullName evidence="3 10">Beta sliding clamp</fullName>
    </recommendedName>
</protein>
<comment type="function">
    <text evidence="10">Confers DNA tethering and processivity to DNA polymerases and other proteins. Acts as a clamp, forming a ring around DNA (a reaction catalyzed by the clamp-loading complex) which diffuses in an ATP-independent manner freely and bidirectionally along dsDNA. Initially characterized for its ability to contact the catalytic subunit of DNA polymerase III (Pol III), a complex, multichain enzyme responsible for most of the replicative synthesis in bacteria; Pol III exhibits 3'-5' exonuclease proofreading activity. The beta chain is required for initiation of replication as well as for processivity of DNA replication.</text>
</comment>
<dbReference type="InterPro" id="IPR046938">
    <property type="entry name" value="DNA_clamp_sf"/>
</dbReference>
<reference evidence="14" key="1">
    <citation type="submission" date="2021-06" db="EMBL/GenBank/DDBJ databases">
        <title>44 bacteria genomes isolated from Dapeng, Shenzhen.</title>
        <authorList>
            <person name="Zheng W."/>
            <person name="Yu S."/>
            <person name="Huang Y."/>
        </authorList>
    </citation>
    <scope>NUCLEOTIDE SEQUENCE</scope>
    <source>
        <strain evidence="14">DP5N28-2</strain>
    </source>
</reference>
<dbReference type="GO" id="GO:0006271">
    <property type="term" value="P:DNA strand elongation involved in DNA replication"/>
    <property type="evidence" value="ECO:0007669"/>
    <property type="project" value="TreeGrafter"/>
</dbReference>
<keyword evidence="5 10" id="KW-0808">Transferase</keyword>
<proteinExistence type="inferred from homology"/>
<dbReference type="EMBL" id="JAHVHU010000007">
    <property type="protein sequence ID" value="MBY5958173.1"/>
    <property type="molecule type" value="Genomic_DNA"/>
</dbReference>
<evidence type="ECO:0000256" key="9">
    <source>
        <dbReference type="ARBA" id="ARBA00023125"/>
    </source>
</evidence>
<dbReference type="GO" id="GO:0008408">
    <property type="term" value="F:3'-5' exonuclease activity"/>
    <property type="evidence" value="ECO:0007669"/>
    <property type="project" value="InterPro"/>
</dbReference>
<dbReference type="Pfam" id="PF02768">
    <property type="entry name" value="DNA_pol3_beta_3"/>
    <property type="match status" value="1"/>
</dbReference>
<evidence type="ECO:0000259" key="12">
    <source>
        <dbReference type="Pfam" id="PF02767"/>
    </source>
</evidence>
<evidence type="ECO:0000256" key="3">
    <source>
        <dbReference type="ARBA" id="ARBA00021035"/>
    </source>
</evidence>
<dbReference type="GO" id="GO:0003887">
    <property type="term" value="F:DNA-directed DNA polymerase activity"/>
    <property type="evidence" value="ECO:0007669"/>
    <property type="project" value="UniProtKB-UniRule"/>
</dbReference>
<dbReference type="SMART" id="SM00480">
    <property type="entry name" value="POL3Bc"/>
    <property type="match status" value="1"/>
</dbReference>
<comment type="subcellular location">
    <subcellularLocation>
        <location evidence="1 10">Cytoplasm</location>
    </subcellularLocation>
</comment>
<dbReference type="Proteomes" id="UP000753961">
    <property type="component" value="Unassembled WGS sequence"/>
</dbReference>
<dbReference type="PIRSF" id="PIRSF000804">
    <property type="entry name" value="DNA_pol_III_b"/>
    <property type="match status" value="1"/>
</dbReference>
<evidence type="ECO:0000256" key="5">
    <source>
        <dbReference type="ARBA" id="ARBA00022679"/>
    </source>
</evidence>
<comment type="caution">
    <text evidence="14">The sequence shown here is derived from an EMBL/GenBank/DDBJ whole genome shotgun (WGS) entry which is preliminary data.</text>
</comment>
<evidence type="ECO:0000313" key="15">
    <source>
        <dbReference type="Proteomes" id="UP000753961"/>
    </source>
</evidence>
<evidence type="ECO:0000259" key="13">
    <source>
        <dbReference type="Pfam" id="PF02768"/>
    </source>
</evidence>
<dbReference type="AlphaFoldDB" id="A0A953HUM0"/>
<gene>
    <name evidence="14" type="primary">dnaN</name>
    <name evidence="14" type="ORF">KUV50_08535</name>
</gene>
<comment type="similarity">
    <text evidence="2 10">Belongs to the beta sliding clamp family.</text>
</comment>
<dbReference type="RefSeq" id="WP_222579704.1">
    <property type="nucleotide sequence ID" value="NZ_JAHVHU010000007.1"/>
</dbReference>
<feature type="domain" description="DNA polymerase III beta sliding clamp N-terminal" evidence="11">
    <location>
        <begin position="1"/>
        <end position="120"/>
    </location>
</feature>
<evidence type="ECO:0000256" key="4">
    <source>
        <dbReference type="ARBA" id="ARBA00022490"/>
    </source>
</evidence>
<evidence type="ECO:0000256" key="1">
    <source>
        <dbReference type="ARBA" id="ARBA00004496"/>
    </source>
</evidence>
<feature type="domain" description="DNA polymerase III beta sliding clamp central" evidence="12">
    <location>
        <begin position="130"/>
        <end position="242"/>
    </location>
</feature>
<keyword evidence="4 10" id="KW-0963">Cytoplasm</keyword>
<evidence type="ECO:0000256" key="2">
    <source>
        <dbReference type="ARBA" id="ARBA00010752"/>
    </source>
</evidence>
<evidence type="ECO:0000313" key="14">
    <source>
        <dbReference type="EMBL" id="MBY5958173.1"/>
    </source>
</evidence>
<keyword evidence="9" id="KW-0238">DNA-binding</keyword>
<evidence type="ECO:0000256" key="8">
    <source>
        <dbReference type="ARBA" id="ARBA00022932"/>
    </source>
</evidence>
<accession>A0A953HUM0</accession>
<organism evidence="14 15">
    <name type="scientific">Membranihabitans marinus</name>
    <dbReference type="NCBI Taxonomy" id="1227546"/>
    <lineage>
        <taxon>Bacteria</taxon>
        <taxon>Pseudomonadati</taxon>
        <taxon>Bacteroidota</taxon>
        <taxon>Saprospiria</taxon>
        <taxon>Saprospirales</taxon>
        <taxon>Saprospiraceae</taxon>
        <taxon>Membranihabitans</taxon>
    </lineage>
</organism>
<sequence length="371" mass="41381">MKFSVSSSDFLKKTVIASGVIPTNPMMPILEDFLLELNGNELKLTVSDLETTIYSTIEVQGEEDGKIAVRGKILSDTLKAIPDQPVQFVKEDESNILNILTNNGEYKLACDDFEEFPEIPDTHISQSVNIPKEAMKAGIENTIFATSNDEMRQAMMGVYIKVEEDKLTFVATDAHKLVKYTYLDITTEMEGFMIIPKKSLSLLNMALDGDGDVVLNYSNSHVFIQSGETEIACRLIDATFPNYNGVIPTNNPNILTINRKDLLSSLKRISIYANKSTNQIVIDLKNDKIEIQAQDLDYSNEAHETLSCQYSGDEMQIAYNSKFLIEMLGILDSEEVMLEMSTPNRASLLLPSSSAEKEDLLMLVMPVMVNA</sequence>
<dbReference type="SUPFAM" id="SSF55979">
    <property type="entry name" value="DNA clamp"/>
    <property type="match status" value="3"/>
</dbReference>
<evidence type="ECO:0000256" key="10">
    <source>
        <dbReference type="PIRNR" id="PIRNR000804"/>
    </source>
</evidence>
<comment type="subunit">
    <text evidence="10">Forms a ring-shaped head-to-tail homodimer around DNA.</text>
</comment>
<dbReference type="GO" id="GO:0005737">
    <property type="term" value="C:cytoplasm"/>
    <property type="evidence" value="ECO:0007669"/>
    <property type="project" value="UniProtKB-SubCell"/>
</dbReference>
<evidence type="ECO:0000259" key="11">
    <source>
        <dbReference type="Pfam" id="PF00712"/>
    </source>
</evidence>